<feature type="transmembrane region" description="Helical" evidence="2">
    <location>
        <begin position="31"/>
        <end position="53"/>
    </location>
</feature>
<dbReference type="EMBL" id="BMQK01000025">
    <property type="protein sequence ID" value="GGQ86894.1"/>
    <property type="molecule type" value="Genomic_DNA"/>
</dbReference>
<keyword evidence="2" id="KW-1133">Transmembrane helix</keyword>
<evidence type="ECO:0000313" key="3">
    <source>
        <dbReference type="EMBL" id="GGQ86894.1"/>
    </source>
</evidence>
<comment type="caution">
    <text evidence="3">The sequence shown here is derived from an EMBL/GenBank/DDBJ whole genome shotgun (WGS) entry which is preliminary data.</text>
</comment>
<name>A0A918EYJ5_9ACTN</name>
<proteinExistence type="predicted"/>
<keyword evidence="2" id="KW-0472">Membrane</keyword>
<sequence length="54" mass="5553">MGTLGSMTTRRAPKSAAGSVRPADRAVTAGMLLAVLAGIAWLVGMVWTVTGWAH</sequence>
<dbReference type="NCBIfam" id="NF046122">
    <property type="entry name" value="morpho_MmpA"/>
    <property type="match status" value="1"/>
</dbReference>
<feature type="region of interest" description="Disordered" evidence="1">
    <location>
        <begin position="1"/>
        <end position="22"/>
    </location>
</feature>
<keyword evidence="2" id="KW-0812">Transmembrane</keyword>
<evidence type="ECO:0000313" key="4">
    <source>
        <dbReference type="Proteomes" id="UP000620156"/>
    </source>
</evidence>
<evidence type="ECO:0000256" key="2">
    <source>
        <dbReference type="SAM" id="Phobius"/>
    </source>
</evidence>
<protein>
    <submittedName>
        <fullName evidence="3">Uncharacterized protein</fullName>
    </submittedName>
</protein>
<keyword evidence="4" id="KW-1185">Reference proteome</keyword>
<evidence type="ECO:0000256" key="1">
    <source>
        <dbReference type="SAM" id="MobiDB-lite"/>
    </source>
</evidence>
<dbReference type="InterPro" id="IPR059130">
    <property type="entry name" value="MmpA_put"/>
</dbReference>
<dbReference type="AlphaFoldDB" id="A0A918EYJ5"/>
<reference evidence="3" key="2">
    <citation type="submission" date="2020-09" db="EMBL/GenBank/DDBJ databases">
        <authorList>
            <person name="Sun Q."/>
            <person name="Ohkuma M."/>
        </authorList>
    </citation>
    <scope>NUCLEOTIDE SEQUENCE</scope>
    <source>
        <strain evidence="3">JCM 3131</strain>
    </source>
</reference>
<gene>
    <name evidence="3" type="ORF">GCM10010145_65390</name>
</gene>
<dbReference type="Proteomes" id="UP000620156">
    <property type="component" value="Unassembled WGS sequence"/>
</dbReference>
<accession>A0A918EYJ5</accession>
<organism evidence="3 4">
    <name type="scientific">Streptomyces ruber</name>
    <dbReference type="NCBI Taxonomy" id="83378"/>
    <lineage>
        <taxon>Bacteria</taxon>
        <taxon>Bacillati</taxon>
        <taxon>Actinomycetota</taxon>
        <taxon>Actinomycetes</taxon>
        <taxon>Kitasatosporales</taxon>
        <taxon>Streptomycetaceae</taxon>
        <taxon>Streptomyces</taxon>
    </lineage>
</organism>
<reference evidence="3" key="1">
    <citation type="journal article" date="2014" name="Int. J. Syst. Evol. Microbiol.">
        <title>Complete genome sequence of Corynebacterium casei LMG S-19264T (=DSM 44701T), isolated from a smear-ripened cheese.</title>
        <authorList>
            <consortium name="US DOE Joint Genome Institute (JGI-PGF)"/>
            <person name="Walter F."/>
            <person name="Albersmeier A."/>
            <person name="Kalinowski J."/>
            <person name="Ruckert C."/>
        </authorList>
    </citation>
    <scope>NUCLEOTIDE SEQUENCE</scope>
    <source>
        <strain evidence="3">JCM 3131</strain>
    </source>
</reference>